<evidence type="ECO:0000313" key="1">
    <source>
        <dbReference type="EMBL" id="EDS12642.1"/>
    </source>
</evidence>
<gene>
    <name evidence="1" type="ORF">ANACOL_00878</name>
</gene>
<dbReference type="EMBL" id="ABGD02000006">
    <property type="protein sequence ID" value="EDS12642.1"/>
    <property type="molecule type" value="Genomic_DNA"/>
</dbReference>
<comment type="caution">
    <text evidence="1">The sequence shown here is derived from an EMBL/GenBank/DDBJ whole genome shotgun (WGS) entry which is preliminary data.</text>
</comment>
<dbReference type="Proteomes" id="UP000003803">
    <property type="component" value="Unassembled WGS sequence"/>
</dbReference>
<name>B0P7Y9_9FIRM</name>
<proteinExistence type="predicted"/>
<dbReference type="HOGENOM" id="CLU_3021708_0_0_9"/>
<dbReference type="AlphaFoldDB" id="B0P7Y9"/>
<keyword evidence="2" id="KW-1185">Reference proteome</keyword>
<accession>B0P7Y9</accession>
<reference evidence="1" key="1">
    <citation type="submission" date="2007-11" db="EMBL/GenBank/DDBJ databases">
        <authorList>
            <person name="Fulton L."/>
            <person name="Clifton S."/>
            <person name="Fulton B."/>
            <person name="Xu J."/>
            <person name="Minx P."/>
            <person name="Pepin K.H."/>
            <person name="Johnson M."/>
            <person name="Thiruvilangam P."/>
            <person name="Bhonagiri V."/>
            <person name="Nash W.E."/>
            <person name="Mardis E.R."/>
            <person name="Wilson R.K."/>
        </authorList>
    </citation>
    <scope>NUCLEOTIDE SEQUENCE [LARGE SCALE GENOMIC DNA]</scope>
    <source>
        <strain evidence="1">DSM 17241</strain>
    </source>
</reference>
<organism evidence="1 2">
    <name type="scientific">Anaerotruncus colihominis DSM 17241</name>
    <dbReference type="NCBI Taxonomy" id="445972"/>
    <lineage>
        <taxon>Bacteria</taxon>
        <taxon>Bacillati</taxon>
        <taxon>Bacillota</taxon>
        <taxon>Clostridia</taxon>
        <taxon>Eubacteriales</taxon>
        <taxon>Oscillospiraceae</taxon>
        <taxon>Anaerotruncus</taxon>
    </lineage>
</organism>
<evidence type="ECO:0000313" key="2">
    <source>
        <dbReference type="Proteomes" id="UP000003803"/>
    </source>
</evidence>
<protein>
    <submittedName>
        <fullName evidence="1">Uncharacterized protein</fullName>
    </submittedName>
</protein>
<reference evidence="1" key="2">
    <citation type="submission" date="2013-09" db="EMBL/GenBank/DDBJ databases">
        <title>Draft genome sequence of Anaerotruncus colihominis(DSM 17241).</title>
        <authorList>
            <person name="Sudarsanam P."/>
            <person name="Ley R."/>
            <person name="Guruge J."/>
            <person name="Turnbaugh P.J."/>
            <person name="Mahowald M."/>
            <person name="Liep D."/>
            <person name="Gordon J."/>
        </authorList>
    </citation>
    <scope>NUCLEOTIDE SEQUENCE</scope>
    <source>
        <strain evidence="1">DSM 17241</strain>
    </source>
</reference>
<sequence length="55" mass="6512">MSFDKKKCTYLGNLTNYPCQIIHKHNPGSRESRCGKRCTFCHTLLFFMFVLPRKN</sequence>